<feature type="domain" description="Carbohydrate binding module family 25" evidence="1">
    <location>
        <begin position="121"/>
        <end position="202"/>
    </location>
</feature>
<dbReference type="Gene3D" id="2.60.40.10">
    <property type="entry name" value="Immunoglobulins"/>
    <property type="match status" value="1"/>
</dbReference>
<reference evidence="2 3" key="1">
    <citation type="submission" date="2016-08" db="EMBL/GenBank/DDBJ databases">
        <title>A Parts List for Fungal Cellulosomes Revealed by Comparative Genomics.</title>
        <authorList>
            <consortium name="DOE Joint Genome Institute"/>
            <person name="Haitjema C.H."/>
            <person name="Gilmore S.P."/>
            <person name="Henske J.K."/>
            <person name="Solomon K.V."/>
            <person name="De Groot R."/>
            <person name="Kuo A."/>
            <person name="Mondo S.J."/>
            <person name="Salamov A.A."/>
            <person name="Labutti K."/>
            <person name="Zhao Z."/>
            <person name="Chiniquy J."/>
            <person name="Barry K."/>
            <person name="Brewer H.M."/>
            <person name="Purvine S.O."/>
            <person name="Wright A.T."/>
            <person name="Boxma B."/>
            <person name="Van Alen T."/>
            <person name="Hackstein J.H."/>
            <person name="Baker S.E."/>
            <person name="Grigoriev I.V."/>
            <person name="O'Malley M.A."/>
        </authorList>
    </citation>
    <scope>NUCLEOTIDE SEQUENCE [LARGE SCALE GENOMIC DNA]</scope>
    <source>
        <strain evidence="2 3">S4</strain>
    </source>
</reference>
<sequence length="211" mass="24929">MFEKPNHWGNKVYAYVYDIQKDAASEGLKQWPGNEMTLYDWTENQDLISNNTYYIGLYRPYFNENTRVIFTDGTHQSTEPFKDGFPLIREGLYTQNGIKALCIWTVKWENNKDIYYDDCRSTYAAIYYETKPSWGYKAYAHYQIGKNSWTEKPVEMRHQNYDTNEFALYVDVGNDKDITVAFFDGESEWDNNNGQNFKVQPLTDVVLKHTI</sequence>
<name>A0A1Y1X1U5_9FUNG</name>
<dbReference type="GO" id="GO:2001070">
    <property type="term" value="F:starch binding"/>
    <property type="evidence" value="ECO:0007669"/>
    <property type="project" value="InterPro"/>
</dbReference>
<dbReference type="InterPro" id="IPR005085">
    <property type="entry name" value="CBM25"/>
</dbReference>
<dbReference type="InterPro" id="IPR031965">
    <property type="entry name" value="CBM26"/>
</dbReference>
<dbReference type="SMART" id="SM01066">
    <property type="entry name" value="CBM_25"/>
    <property type="match status" value="1"/>
</dbReference>
<evidence type="ECO:0000259" key="1">
    <source>
        <dbReference type="SMART" id="SM01066"/>
    </source>
</evidence>
<evidence type="ECO:0000313" key="3">
    <source>
        <dbReference type="Proteomes" id="UP000193944"/>
    </source>
</evidence>
<evidence type="ECO:0000313" key="2">
    <source>
        <dbReference type="EMBL" id="ORX79743.1"/>
    </source>
</evidence>
<dbReference type="Pfam" id="PF16738">
    <property type="entry name" value="CBM26"/>
    <property type="match status" value="1"/>
</dbReference>
<dbReference type="AlphaFoldDB" id="A0A1Y1X1U5"/>
<comment type="caution">
    <text evidence="2">The sequence shown here is derived from an EMBL/GenBank/DDBJ whole genome shotgun (WGS) entry which is preliminary data.</text>
</comment>
<keyword evidence="3" id="KW-1185">Reference proteome</keyword>
<dbReference type="Pfam" id="PF03423">
    <property type="entry name" value="CBM_25"/>
    <property type="match status" value="1"/>
</dbReference>
<gene>
    <name evidence="2" type="ORF">BCR32DRAFT_327992</name>
</gene>
<protein>
    <recommendedName>
        <fullName evidence="1">Carbohydrate binding module family 25 domain-containing protein</fullName>
    </recommendedName>
</protein>
<proteinExistence type="predicted"/>
<dbReference type="EMBL" id="MCFG01000165">
    <property type="protein sequence ID" value="ORX79743.1"/>
    <property type="molecule type" value="Genomic_DNA"/>
</dbReference>
<dbReference type="InterPro" id="IPR013783">
    <property type="entry name" value="Ig-like_fold"/>
</dbReference>
<accession>A0A1Y1X1U5</accession>
<reference evidence="2 3" key="2">
    <citation type="submission" date="2016-08" db="EMBL/GenBank/DDBJ databases">
        <title>Pervasive Adenine N6-methylation of Active Genes in Fungi.</title>
        <authorList>
            <consortium name="DOE Joint Genome Institute"/>
            <person name="Mondo S.J."/>
            <person name="Dannebaum R.O."/>
            <person name="Kuo R.C."/>
            <person name="Labutti K."/>
            <person name="Haridas S."/>
            <person name="Kuo A."/>
            <person name="Salamov A."/>
            <person name="Ahrendt S.R."/>
            <person name="Lipzen A."/>
            <person name="Sullivan W."/>
            <person name="Andreopoulos W.B."/>
            <person name="Clum A."/>
            <person name="Lindquist E."/>
            <person name="Daum C."/>
            <person name="Ramamoorthy G.K."/>
            <person name="Gryganskyi A."/>
            <person name="Culley D."/>
            <person name="Magnuson J.K."/>
            <person name="James T.Y."/>
            <person name="O'Malley M.A."/>
            <person name="Stajich J.E."/>
            <person name="Spatafora J.W."/>
            <person name="Visel A."/>
            <person name="Grigoriev I.V."/>
        </authorList>
    </citation>
    <scope>NUCLEOTIDE SEQUENCE [LARGE SCALE GENOMIC DNA]</scope>
    <source>
        <strain evidence="2 3">S4</strain>
    </source>
</reference>
<organism evidence="2 3">
    <name type="scientific">Anaeromyces robustus</name>
    <dbReference type="NCBI Taxonomy" id="1754192"/>
    <lineage>
        <taxon>Eukaryota</taxon>
        <taxon>Fungi</taxon>
        <taxon>Fungi incertae sedis</taxon>
        <taxon>Chytridiomycota</taxon>
        <taxon>Chytridiomycota incertae sedis</taxon>
        <taxon>Neocallimastigomycetes</taxon>
        <taxon>Neocallimastigales</taxon>
        <taxon>Neocallimastigaceae</taxon>
        <taxon>Anaeromyces</taxon>
    </lineage>
</organism>
<dbReference type="Proteomes" id="UP000193944">
    <property type="component" value="Unassembled WGS sequence"/>
</dbReference>